<dbReference type="PANTHER" id="PTHR22754:SF32">
    <property type="entry name" value="DISCO-INTERACTING PROTEIN 2"/>
    <property type="match status" value="1"/>
</dbReference>
<comment type="caution">
    <text evidence="7">The sequence shown here is derived from an EMBL/GenBank/DDBJ whole genome shotgun (WGS) entry which is preliminary data.</text>
</comment>
<evidence type="ECO:0000256" key="4">
    <source>
        <dbReference type="ARBA" id="ARBA00023098"/>
    </source>
</evidence>
<dbReference type="OrthoDB" id="9803968at2"/>
<sequence>MTSYSTLVELLCDRAQKTPDKRAYTFLADGETESGTLTYGELDRQARAIATHLSSRLSPGDRALLIYPYTAGLEFIAAFMGCLYAGVIAVTDNPPRNLDALRKLQERMTLSGSTAFLTTETLATQLQSQLPKSPETAAQLSQLFVVTTDTISASPDDWHQPELAAETLAFLQYTSGSTGTPKGVMVTHGNILYNERVIQQAFQHSTETLFVGWLPLFHDMGLIGNVLQPLYIGIHSVLMSPISLIQKPVLWLEAISRYRATTSGGPNFAYELLCQKTTPEQRASLDLKSWDVAFCGAEPIRVETLEQFTHLFEPQGFRREAFYPCYGMAEASLFISGGDKSDPPVIVSIDRAALERNQVEHAEQPEAKALMGCGHAWLEDQILIVDPDTRQRCATNQVGEVWVSGPGIGQGYWQQAEATEQTFRGTLADTGEGPFLRTGDFGFLQGQELFITGRLKDMMILWGRNHYPQHIEQTVEQCHPALRSNCGAAIAVDVEDQEQLVIVQEVERTALRQFDAQEVIEAICRAVAENHMSEVYGVALLKTGSIPKTTSGKVQRRMCRAKFLDNSLNTVAQWQMTPEQRGTIVDLMARSGATG</sequence>
<dbReference type="PANTHER" id="PTHR22754">
    <property type="entry name" value="DISCO-INTERACTING PROTEIN 2 DIP2 -RELATED"/>
    <property type="match status" value="1"/>
</dbReference>
<dbReference type="Pfam" id="PF00501">
    <property type="entry name" value="AMP-binding"/>
    <property type="match status" value="1"/>
</dbReference>
<dbReference type="GO" id="GO:0006633">
    <property type="term" value="P:fatty acid biosynthetic process"/>
    <property type="evidence" value="ECO:0007669"/>
    <property type="project" value="TreeGrafter"/>
</dbReference>
<dbReference type="InterPro" id="IPR025110">
    <property type="entry name" value="AMP-bd_C"/>
</dbReference>
<dbReference type="InterPro" id="IPR040097">
    <property type="entry name" value="FAAL/FAAC"/>
</dbReference>
<dbReference type="Gene3D" id="3.40.50.12780">
    <property type="entry name" value="N-terminal domain of ligase-like"/>
    <property type="match status" value="1"/>
</dbReference>
<gene>
    <name evidence="7" type="ORF">C1752_03166</name>
</gene>
<dbReference type="InterPro" id="IPR000873">
    <property type="entry name" value="AMP-dep_synth/lig_dom"/>
</dbReference>
<comment type="similarity">
    <text evidence="1">Belongs to the ATP-dependent AMP-binding enzyme family.</text>
</comment>
<dbReference type="FunFam" id="3.40.50.12780:FF:000013">
    <property type="entry name" value="Long-chain-fatty-acid--AMP ligase FadD32"/>
    <property type="match status" value="1"/>
</dbReference>
<evidence type="ECO:0000259" key="5">
    <source>
        <dbReference type="Pfam" id="PF00501"/>
    </source>
</evidence>
<dbReference type="InterPro" id="IPR042099">
    <property type="entry name" value="ANL_N_sf"/>
</dbReference>
<protein>
    <submittedName>
        <fullName evidence="7">4-hydroxyphenylalkanoate adenylyltransferase</fullName>
        <ecNumber evidence="7">6.2.1.51</ecNumber>
    </submittedName>
</protein>
<reference evidence="7 8" key="1">
    <citation type="journal article" date="2018" name="Sci. Rep.">
        <title>A novel species of the marine cyanobacterium Acaryochloris with a unique pigment content and lifestyle.</title>
        <authorList>
            <person name="Partensky F."/>
            <person name="Six C."/>
            <person name="Ratin M."/>
            <person name="Garczarek L."/>
            <person name="Vaulot D."/>
            <person name="Probert I."/>
            <person name="Calteau A."/>
            <person name="Gourvil P."/>
            <person name="Marie D."/>
            <person name="Grebert T."/>
            <person name="Bouchier C."/>
            <person name="Le Panse S."/>
            <person name="Gachenot M."/>
            <person name="Rodriguez F."/>
            <person name="Garrido J.L."/>
        </authorList>
    </citation>
    <scope>NUCLEOTIDE SEQUENCE [LARGE SCALE GENOMIC DNA]</scope>
    <source>
        <strain evidence="7 8">RCC1774</strain>
    </source>
</reference>
<dbReference type="EC" id="6.2.1.51" evidence="7"/>
<evidence type="ECO:0000259" key="6">
    <source>
        <dbReference type="Pfam" id="PF23024"/>
    </source>
</evidence>
<dbReference type="PROSITE" id="PS00455">
    <property type="entry name" value="AMP_BINDING"/>
    <property type="match status" value="1"/>
</dbReference>
<feature type="domain" description="AMP-dependent synthetase/ligase" evidence="5">
    <location>
        <begin position="13"/>
        <end position="413"/>
    </location>
</feature>
<keyword evidence="7" id="KW-0548">Nucleotidyltransferase</keyword>
<evidence type="ECO:0000256" key="1">
    <source>
        <dbReference type="ARBA" id="ARBA00006432"/>
    </source>
</evidence>
<evidence type="ECO:0000256" key="2">
    <source>
        <dbReference type="ARBA" id="ARBA00022598"/>
    </source>
</evidence>
<evidence type="ECO:0000256" key="3">
    <source>
        <dbReference type="ARBA" id="ARBA00022832"/>
    </source>
</evidence>
<dbReference type="Pfam" id="PF23024">
    <property type="entry name" value="AMP-dom_DIP2-like"/>
    <property type="match status" value="1"/>
</dbReference>
<dbReference type="InterPro" id="IPR020845">
    <property type="entry name" value="AMP-binding_CS"/>
</dbReference>
<keyword evidence="2 7" id="KW-0436">Ligase</keyword>
<dbReference type="GO" id="GO:0071766">
    <property type="term" value="P:Actinobacterium-type cell wall biogenesis"/>
    <property type="evidence" value="ECO:0007669"/>
    <property type="project" value="UniProtKB-ARBA"/>
</dbReference>
<dbReference type="GO" id="GO:0005886">
    <property type="term" value="C:plasma membrane"/>
    <property type="evidence" value="ECO:0007669"/>
    <property type="project" value="TreeGrafter"/>
</dbReference>
<keyword evidence="4" id="KW-0443">Lipid metabolism</keyword>
<keyword evidence="7" id="KW-0808">Transferase</keyword>
<keyword evidence="8" id="KW-1185">Reference proteome</keyword>
<dbReference type="GO" id="GO:0070566">
    <property type="term" value="F:adenylyltransferase activity"/>
    <property type="evidence" value="ECO:0007669"/>
    <property type="project" value="TreeGrafter"/>
</dbReference>
<dbReference type="EMBL" id="PQWO01000008">
    <property type="protein sequence ID" value="PZD72724.1"/>
    <property type="molecule type" value="Genomic_DNA"/>
</dbReference>
<dbReference type="InterPro" id="IPR045851">
    <property type="entry name" value="AMP-bd_C_sf"/>
</dbReference>
<dbReference type="AlphaFoldDB" id="A0A2W1JRT8"/>
<dbReference type="GO" id="GO:0016874">
    <property type="term" value="F:ligase activity"/>
    <property type="evidence" value="ECO:0007669"/>
    <property type="project" value="UniProtKB-KW"/>
</dbReference>
<name>A0A2W1JRT8_9CYAN</name>
<dbReference type="RefSeq" id="WP_110986621.1">
    <property type="nucleotide sequence ID" value="NZ_CAWNWM010000008.1"/>
</dbReference>
<dbReference type="Proteomes" id="UP000248857">
    <property type="component" value="Unassembled WGS sequence"/>
</dbReference>
<dbReference type="Gene3D" id="3.30.300.30">
    <property type="match status" value="1"/>
</dbReference>
<organism evidence="7 8">
    <name type="scientific">Acaryochloris thomasi RCC1774</name>
    <dbReference type="NCBI Taxonomy" id="1764569"/>
    <lineage>
        <taxon>Bacteria</taxon>
        <taxon>Bacillati</taxon>
        <taxon>Cyanobacteriota</taxon>
        <taxon>Cyanophyceae</taxon>
        <taxon>Acaryochloridales</taxon>
        <taxon>Acaryochloridaceae</taxon>
        <taxon>Acaryochloris</taxon>
        <taxon>Acaryochloris thomasi</taxon>
    </lineage>
</organism>
<feature type="domain" description="AMP-binding enzyme C-terminal" evidence="6">
    <location>
        <begin position="457"/>
        <end position="572"/>
    </location>
</feature>
<proteinExistence type="inferred from homology"/>
<dbReference type="CDD" id="cd05931">
    <property type="entry name" value="FAAL"/>
    <property type="match status" value="1"/>
</dbReference>
<accession>A0A2W1JRT8</accession>
<keyword evidence="3" id="KW-0276">Fatty acid metabolism</keyword>
<evidence type="ECO:0000313" key="7">
    <source>
        <dbReference type="EMBL" id="PZD72724.1"/>
    </source>
</evidence>
<dbReference type="SUPFAM" id="SSF56801">
    <property type="entry name" value="Acetyl-CoA synthetase-like"/>
    <property type="match status" value="1"/>
</dbReference>
<evidence type="ECO:0000313" key="8">
    <source>
        <dbReference type="Proteomes" id="UP000248857"/>
    </source>
</evidence>